<evidence type="ECO:0000313" key="1">
    <source>
        <dbReference type="EMBL" id="QDQ09557.1"/>
    </source>
</evidence>
<gene>
    <name evidence="1" type="ORF">FH965_02430</name>
</gene>
<proteinExistence type="predicted"/>
<organism evidence="1 2">
    <name type="scientific">Streptomyces spectabilis</name>
    <dbReference type="NCBI Taxonomy" id="68270"/>
    <lineage>
        <taxon>Bacteria</taxon>
        <taxon>Bacillati</taxon>
        <taxon>Actinomycetota</taxon>
        <taxon>Actinomycetes</taxon>
        <taxon>Kitasatosporales</taxon>
        <taxon>Streptomycetaceae</taxon>
        <taxon>Streptomyces</taxon>
    </lineage>
</organism>
<dbReference type="Proteomes" id="UP000316806">
    <property type="component" value="Chromosome"/>
</dbReference>
<dbReference type="EMBL" id="CP040916">
    <property type="protein sequence ID" value="QDQ09557.1"/>
    <property type="molecule type" value="Genomic_DNA"/>
</dbReference>
<protein>
    <submittedName>
        <fullName evidence="1">Uncharacterized protein</fullName>
    </submittedName>
</protein>
<dbReference type="RefSeq" id="WP_144001135.1">
    <property type="nucleotide sequence ID" value="NZ_CP040916.1"/>
</dbReference>
<evidence type="ECO:0000313" key="2">
    <source>
        <dbReference type="Proteomes" id="UP000316806"/>
    </source>
</evidence>
<reference evidence="1 2" key="1">
    <citation type="journal article" date="2019" name="J. Ind. Microbiol. Biotechnol.">
        <title>The complete genomic sequence of Streptomyces spectabilis NRRL-2792 and identification of secondary metabolite biosynthetic gene clusters.</title>
        <authorList>
            <person name="Sinha A."/>
            <person name="Phillips-Salemka S."/>
            <person name="Niraula T.A."/>
            <person name="Short K.A."/>
            <person name="Niraula N.P."/>
        </authorList>
    </citation>
    <scope>NUCLEOTIDE SEQUENCE [LARGE SCALE GENOMIC DNA]</scope>
    <source>
        <strain evidence="1 2">NRRL 2792</strain>
    </source>
</reference>
<sequence>MIDVLARAAEHVNTWVNPSYGAEFEDRTRGFLVGANTPRLLTKTREPAAELGDAAGDLTPSEREELVFRTSNWMSPFATYWRGRDSNDDRLLEISALGALAGVMRDARPHLTQHHVNRVVEWARPRTEHLSEETQAQLVERARRTVEVRGRVPGTLPGLGSEGHGPLRCLDGVWTLAADTMLLADCSTGGGDPNPVQAKWATLFFNPLTRERRKPGRDFHGKTDAGALECIVCVGDEMIRSLIDSHPNLCVMNNFAWGALGYANLGLGKVGDESLGTR</sequence>
<dbReference type="AlphaFoldDB" id="A0A516R1L9"/>
<accession>A0A516R1L9</accession>
<name>A0A516R1L9_STRST</name>